<dbReference type="Proteomes" id="UP000727407">
    <property type="component" value="Unassembled WGS sequence"/>
</dbReference>
<keyword evidence="3" id="KW-1015">Disulfide bond</keyword>
<dbReference type="GO" id="GO:0022857">
    <property type="term" value="F:transmembrane transporter activity"/>
    <property type="evidence" value="ECO:0007669"/>
    <property type="project" value="InterPro"/>
</dbReference>
<gene>
    <name evidence="8" type="ORF">DAT39_003453</name>
</gene>
<dbReference type="InterPro" id="IPR001846">
    <property type="entry name" value="VWF_type-D"/>
</dbReference>
<dbReference type="InterPro" id="IPR020846">
    <property type="entry name" value="MFS_dom"/>
</dbReference>
<dbReference type="EMBL" id="QNUK01000028">
    <property type="protein sequence ID" value="KAF5906802.1"/>
    <property type="molecule type" value="Genomic_DNA"/>
</dbReference>
<dbReference type="GO" id="GO:0016020">
    <property type="term" value="C:membrane"/>
    <property type="evidence" value="ECO:0007669"/>
    <property type="project" value="UniProtKB-SubCell"/>
</dbReference>
<reference evidence="8" key="1">
    <citation type="submission" date="2020-07" db="EMBL/GenBank/DDBJ databases">
        <title>Clarias magur genome sequencing, assembly and annotation.</title>
        <authorList>
            <person name="Kushwaha B."/>
            <person name="Kumar R."/>
            <person name="Das P."/>
            <person name="Joshi C.G."/>
            <person name="Kumar D."/>
            <person name="Nagpure N.S."/>
            <person name="Pandey M."/>
            <person name="Agarwal S."/>
            <person name="Srivastava S."/>
            <person name="Singh M."/>
            <person name="Sahoo L."/>
            <person name="Jayasankar P."/>
            <person name="Meher P.K."/>
            <person name="Koringa P.G."/>
            <person name="Iquebal M.A."/>
            <person name="Das S.P."/>
            <person name="Bit A."/>
            <person name="Patnaik S."/>
            <person name="Patel N."/>
            <person name="Shah T.M."/>
            <person name="Hinsu A."/>
            <person name="Jena J.K."/>
        </authorList>
    </citation>
    <scope>NUCLEOTIDE SEQUENCE</scope>
    <source>
        <strain evidence="8">CIFAMagur01</strain>
        <tissue evidence="8">Testis</tissue>
    </source>
</reference>
<evidence type="ECO:0000313" key="8">
    <source>
        <dbReference type="EMBL" id="KAF5906802.1"/>
    </source>
</evidence>
<organism evidence="8 9">
    <name type="scientific">Clarias magur</name>
    <name type="common">Asian catfish</name>
    <name type="synonym">Macropteronotus magur</name>
    <dbReference type="NCBI Taxonomy" id="1594786"/>
    <lineage>
        <taxon>Eukaryota</taxon>
        <taxon>Metazoa</taxon>
        <taxon>Chordata</taxon>
        <taxon>Craniata</taxon>
        <taxon>Vertebrata</taxon>
        <taxon>Euteleostomi</taxon>
        <taxon>Actinopterygii</taxon>
        <taxon>Neopterygii</taxon>
        <taxon>Teleostei</taxon>
        <taxon>Ostariophysi</taxon>
        <taxon>Siluriformes</taxon>
        <taxon>Clariidae</taxon>
        <taxon>Clarias</taxon>
    </lineage>
</organism>
<dbReference type="SMART" id="SM00216">
    <property type="entry name" value="VWD"/>
    <property type="match status" value="1"/>
</dbReference>
<evidence type="ECO:0000256" key="5">
    <source>
        <dbReference type="SAM" id="Phobius"/>
    </source>
</evidence>
<keyword evidence="9" id="KW-1185">Reference proteome</keyword>
<evidence type="ECO:0000256" key="4">
    <source>
        <dbReference type="ARBA" id="ARBA00023180"/>
    </source>
</evidence>
<dbReference type="PROSITE" id="PS50850">
    <property type="entry name" value="MFS"/>
    <property type="match status" value="1"/>
</dbReference>
<name>A0A8J4UUM8_CLAMG</name>
<feature type="transmembrane region" description="Helical" evidence="5">
    <location>
        <begin position="527"/>
        <end position="548"/>
    </location>
</feature>
<dbReference type="OrthoDB" id="6262482at2759"/>
<dbReference type="Pfam" id="PF03137">
    <property type="entry name" value="OATP"/>
    <property type="match status" value="1"/>
</dbReference>
<dbReference type="InterPro" id="IPR050780">
    <property type="entry name" value="Mucin_vWF_Thrombospondin_sf"/>
</dbReference>
<keyword evidence="4" id="KW-0325">Glycoprotein</keyword>
<dbReference type="InterPro" id="IPR014853">
    <property type="entry name" value="VWF/SSPO/ZAN-like_Cys-rich_dom"/>
</dbReference>
<dbReference type="PROSITE" id="PS51233">
    <property type="entry name" value="VWFD"/>
    <property type="match status" value="1"/>
</dbReference>
<dbReference type="PANTHER" id="PTHR11339">
    <property type="entry name" value="EXTRACELLULAR MATRIX GLYCOPROTEIN RELATED"/>
    <property type="match status" value="1"/>
</dbReference>
<feature type="domain" description="Major facilitator superfamily (MFS) profile" evidence="6">
    <location>
        <begin position="489"/>
        <end position="579"/>
    </location>
</feature>
<evidence type="ECO:0000259" key="6">
    <source>
        <dbReference type="PROSITE" id="PS50850"/>
    </source>
</evidence>
<evidence type="ECO:0000256" key="3">
    <source>
        <dbReference type="ARBA" id="ARBA00023157"/>
    </source>
</evidence>
<feature type="non-terminal residue" evidence="8">
    <location>
        <position position="579"/>
    </location>
</feature>
<dbReference type="AlphaFoldDB" id="A0A8J4UUM8"/>
<dbReference type="SUPFAM" id="SSF57567">
    <property type="entry name" value="Serine protease inhibitors"/>
    <property type="match status" value="1"/>
</dbReference>
<evidence type="ECO:0000313" key="9">
    <source>
        <dbReference type="Proteomes" id="UP000727407"/>
    </source>
</evidence>
<dbReference type="SMART" id="SM00214">
    <property type="entry name" value="VWC"/>
    <property type="match status" value="2"/>
</dbReference>
<comment type="subcellular location">
    <subcellularLocation>
        <location evidence="1">Membrane</location>
        <topology evidence="1">Multi-pass membrane protein</topology>
    </subcellularLocation>
</comment>
<dbReference type="Gene3D" id="1.20.1250.20">
    <property type="entry name" value="MFS general substrate transporter like domains"/>
    <property type="match status" value="1"/>
</dbReference>
<comment type="caution">
    <text evidence="8">The sequence shown here is derived from an EMBL/GenBank/DDBJ whole genome shotgun (WGS) entry which is preliminary data.</text>
</comment>
<evidence type="ECO:0000259" key="7">
    <source>
        <dbReference type="PROSITE" id="PS51233"/>
    </source>
</evidence>
<sequence>MPNSSGACVPQRNATAGQCDVFGDPHYTSFAGNNFMFLENCTYVLVEERMPLHHLSISVDNYYCEESASCAKGIVLKYRNNTVVLQVVQVSGEIPILETTLNEATIKPPFEADGFRFVSTDAEVYVYIEEIRSSIFLSVWNTLQINLAMEHFFNNTQGQCGVCGGASCIRRNGSVESEDCCDKTAYEWIEEDPLKPYCAKAPRHVPCIPDTPPNTPTPFSPLTQTTPCIAPLCELLTHDVFSECSLDFDVKMLERNCKFDYCVAQNNATLCSPLERLADHCKKMGICVAWRNLTSGICDIPCPEGMIFDECRSTPTDFCSGGLRVPGTVLDSMRSGCFCPDNQLLAESHKKICVSECTNCKGPLGEPMSAGAIWESNCHICTCNNQTLTEECWPKPSAPTPTCGSGSTIISDCCNNQICVEKTCEYKEKIYKVGETWRDPKSPCVTFRCTTEGTEIEKTVCPQQLCPEATMSVEKKEPRQPCCSKLKMFLAALSFVYFAKALQGSYMKSSVTQIERRFEIPSSQIGFIDGSFEIGNLLVITFVSYFGAKLHRPRLIGLGCLIMAIGSFITAMPHFFQGL</sequence>
<accession>A0A8J4UUM8</accession>
<dbReference type="Pfam" id="PF00094">
    <property type="entry name" value="VWD"/>
    <property type="match status" value="1"/>
</dbReference>
<dbReference type="SUPFAM" id="SSF57603">
    <property type="entry name" value="FnI-like domain"/>
    <property type="match status" value="1"/>
</dbReference>
<dbReference type="Pfam" id="PF08742">
    <property type="entry name" value="C8"/>
    <property type="match status" value="1"/>
</dbReference>
<dbReference type="PANTHER" id="PTHR11339:SF410">
    <property type="entry name" value="INTESTINAL MUCIN-LIKE PROTEIN"/>
    <property type="match status" value="1"/>
</dbReference>
<evidence type="ECO:0000256" key="1">
    <source>
        <dbReference type="ARBA" id="ARBA00004141"/>
    </source>
</evidence>
<dbReference type="SUPFAM" id="SSF103473">
    <property type="entry name" value="MFS general substrate transporter"/>
    <property type="match status" value="1"/>
</dbReference>
<keyword evidence="5" id="KW-0472">Membrane</keyword>
<protein>
    <submittedName>
        <fullName evidence="8">Mucin-2-like isoform X1</fullName>
    </submittedName>
</protein>
<dbReference type="InterPro" id="IPR036084">
    <property type="entry name" value="Ser_inhib-like_sf"/>
</dbReference>
<dbReference type="InterPro" id="IPR004156">
    <property type="entry name" value="OATP"/>
</dbReference>
<feature type="domain" description="VWFD" evidence="7">
    <location>
        <begin position="17"/>
        <end position="199"/>
    </location>
</feature>
<keyword evidence="2" id="KW-0677">Repeat</keyword>
<keyword evidence="5" id="KW-1133">Transmembrane helix</keyword>
<dbReference type="InterPro" id="IPR036259">
    <property type="entry name" value="MFS_trans_sf"/>
</dbReference>
<dbReference type="SMART" id="SM00832">
    <property type="entry name" value="C8"/>
    <property type="match status" value="1"/>
</dbReference>
<proteinExistence type="predicted"/>
<dbReference type="InterPro" id="IPR001007">
    <property type="entry name" value="VWF_dom"/>
</dbReference>
<evidence type="ECO:0000256" key="2">
    <source>
        <dbReference type="ARBA" id="ARBA00022737"/>
    </source>
</evidence>
<keyword evidence="5" id="KW-0812">Transmembrane</keyword>
<feature type="transmembrane region" description="Helical" evidence="5">
    <location>
        <begin position="554"/>
        <end position="576"/>
    </location>
</feature>